<dbReference type="Proteomes" id="UP000201094">
    <property type="component" value="Segment"/>
</dbReference>
<dbReference type="Gene3D" id="1.10.3050.10">
    <property type="entry name" value="borna disease virus nucleoprotein, domain 2"/>
    <property type="match status" value="1"/>
</dbReference>
<dbReference type="KEGG" id="vg:30762961"/>
<dbReference type="Pfam" id="PF06407">
    <property type="entry name" value="BDV_P40"/>
    <property type="match status" value="1"/>
</dbReference>
<dbReference type="OrthoDB" id="34889at10239"/>
<dbReference type="InterPro" id="IPR009441">
    <property type="entry name" value="P40_nucleoprot_BD-vir"/>
</dbReference>
<proteinExistence type="predicted"/>
<dbReference type="RefSeq" id="YP_009333419.1">
    <property type="nucleotide sequence ID" value="NC_032544.1"/>
</dbReference>
<evidence type="ECO:0000313" key="3">
    <source>
        <dbReference type="Proteomes" id="UP000201094"/>
    </source>
</evidence>
<sequence>MGHDLSHISIFSFQKADLVQDYGNVVKKATGRARTSNMTGNRKTINTVPYIQMPSPLMEQAFVCHKMTLRLGEEEAEWYVPRPAGCSDAEYGSSAHLKLVISWSALEPILEELRGSAEQQKQLAGAAGCTKEVLEILRGFFLISEAEVATLWAHHEAIHGAAMEQGEPEATLGGSPGKKRPRKEKPQASPEQSEEEEATSGPRRKRFRRKGTTKFGRFAAFKAKYEDANHPMYQKKILLEGADREIYQATIYSHPNVAFAEYCYAKATQSRGVEGQKKETRFAMGNFILTCLAAFLPGVLFSNAKFDDRQYGSYQLGPVLKEGSTTEQEQYEWPELTAAASRARYLEILQIGFYAALACVKSVTQENLSFLEKRWNAAISQSDLTSPSKTNDFSFDPANLISFSTNAGDYLSKSDLYFLTSSLLAETDEAETSGSIASCLLKQVEMICEYSGMPRIKLMMNWATRFDSSAHYCHAVVTEIISFLTILQEIQAKVSTAEFPFLRLTRPALLERLSARSFPHLCFCATMDAKMTKNLAVGYAGKDFPMTMSAKRLQTLLRQKIPDVGALSEVQVAALASLGIQVEGDIDEVIQVARKRKRQLVESDSD</sequence>
<keyword evidence="2" id="KW-0543">Viral nucleoprotein</keyword>
<dbReference type="GO" id="GO:0019013">
    <property type="term" value="C:viral nucleocapsid"/>
    <property type="evidence" value="ECO:0007669"/>
    <property type="project" value="UniProtKB-KW"/>
</dbReference>
<dbReference type="InterPro" id="IPR036260">
    <property type="entry name" value="P40_nucleoprot_sf_BD-vir"/>
</dbReference>
<accession>A0A1L3KMP2</accession>
<organism evidence="2">
    <name type="scientific">Beihai rhabdo-like virus 5</name>
    <dbReference type="NCBI Taxonomy" id="1922655"/>
    <lineage>
        <taxon>Viruses</taxon>
        <taxon>Riboviria</taxon>
        <taxon>Orthornavirae</taxon>
        <taxon>Negarnaviricota</taxon>
        <taxon>Haploviricotina</taxon>
        <taxon>Monjiviricetes</taxon>
        <taxon>Mononegavirales</taxon>
        <taxon>Nyamiviridae</taxon>
        <taxon>Berhavirus</taxon>
        <taxon>Berhavirus radialis</taxon>
    </lineage>
</organism>
<dbReference type="SUPFAM" id="SSF101399">
    <property type="entry name" value="P40 nucleoprotein"/>
    <property type="match status" value="1"/>
</dbReference>
<reference evidence="2" key="1">
    <citation type="journal article" date="2016" name="Nature">
        <title>Redefining the invertebrate RNA virosphere.</title>
        <authorList>
            <person name="Shi M."/>
            <person name="Lin X.D."/>
            <person name="Tian J.H."/>
            <person name="Chen L.J."/>
            <person name="Chen X."/>
            <person name="Li C.X."/>
            <person name="Qin X.C."/>
            <person name="Li J."/>
            <person name="Cao J.P."/>
            <person name="Eden J.S."/>
            <person name="Buchmann J."/>
            <person name="Wang W."/>
            <person name="Xu J."/>
            <person name="Holmes E.C."/>
            <person name="Zhang Y.Z."/>
        </authorList>
    </citation>
    <scope>NUCLEOTIDE SEQUENCE [LARGE SCALE GENOMIC DNA]</scope>
    <source>
        <strain evidence="2">BHJP63888</strain>
    </source>
</reference>
<evidence type="ECO:0000256" key="1">
    <source>
        <dbReference type="SAM" id="MobiDB-lite"/>
    </source>
</evidence>
<dbReference type="EMBL" id="KX884407">
    <property type="protein sequence ID" value="APG78644.1"/>
    <property type="molecule type" value="Genomic_RNA"/>
</dbReference>
<dbReference type="GeneID" id="30762961"/>
<name>A0A1L3KMP2_9MONO</name>
<keyword evidence="3" id="KW-1185">Reference proteome</keyword>
<protein>
    <submittedName>
        <fullName evidence="2">Putative nucleoprotein</fullName>
    </submittedName>
</protein>
<evidence type="ECO:0000313" key="2">
    <source>
        <dbReference type="EMBL" id="APG78644.1"/>
    </source>
</evidence>
<keyword evidence="2" id="KW-0946">Virion</keyword>
<dbReference type="InterPro" id="IPR015970">
    <property type="entry name" value="P40_nucleoprot_sub2_BD-vir"/>
</dbReference>
<feature type="region of interest" description="Disordered" evidence="1">
    <location>
        <begin position="162"/>
        <end position="207"/>
    </location>
</feature>